<sequence>MLAKAVVHESHSTFLIISAASLTLKYIDQVDCMLSEKKDNEHEATRRLKTVFLVEFYGLYTESEERNLVMGATNRSEQLDNAALRRFTKRVYVTLSEEKKWLVLLEKVLRKQKRPLSIDKLRHLPKATSGYLGSDLMTPAKDAALGPLRKLNPEQVRCVDPQKM</sequence>
<keyword evidence="5" id="KW-1185">Reference proteome</keyword>
<dbReference type="PANTHER" id="PTHR23074">
    <property type="entry name" value="AAA DOMAIN-CONTAINING"/>
    <property type="match status" value="1"/>
</dbReference>
<dbReference type="InterPro" id="IPR003959">
    <property type="entry name" value="ATPase_AAA_core"/>
</dbReference>
<reference evidence="4" key="2">
    <citation type="submission" date="2021-09" db="EMBL/GenBank/DDBJ databases">
        <authorList>
            <person name="Jia N."/>
            <person name="Wang J."/>
            <person name="Shi W."/>
            <person name="Du L."/>
            <person name="Sun Y."/>
            <person name="Zhan W."/>
            <person name="Jiang J."/>
            <person name="Wang Q."/>
            <person name="Zhang B."/>
            <person name="Ji P."/>
            <person name="Sakyi L.B."/>
            <person name="Cui X."/>
            <person name="Yuan T."/>
            <person name="Jiang B."/>
            <person name="Yang W."/>
            <person name="Lam T.T.-Y."/>
            <person name="Chang Q."/>
            <person name="Ding S."/>
            <person name="Wang X."/>
            <person name="Zhu J."/>
            <person name="Ruan X."/>
            <person name="Zhao L."/>
            <person name="Wei J."/>
            <person name="Que T."/>
            <person name="Du C."/>
            <person name="Cheng J."/>
            <person name="Dai P."/>
            <person name="Han X."/>
            <person name="Huang E."/>
            <person name="Gao Y."/>
            <person name="Liu J."/>
            <person name="Shao H."/>
            <person name="Ye R."/>
            <person name="Li L."/>
            <person name="Wei W."/>
            <person name="Wang X."/>
            <person name="Wang C."/>
            <person name="Huo Q."/>
            <person name="Li W."/>
            <person name="Guo W."/>
            <person name="Chen H."/>
            <person name="Chen S."/>
            <person name="Zhou L."/>
            <person name="Zhou L."/>
            <person name="Ni X."/>
            <person name="Tian J."/>
            <person name="Zhou Y."/>
            <person name="Sheng Y."/>
            <person name="Liu T."/>
            <person name="Pan Y."/>
            <person name="Xia L."/>
            <person name="Li J."/>
            <person name="Zhao F."/>
            <person name="Cao W."/>
        </authorList>
    </citation>
    <scope>NUCLEOTIDE SEQUENCE</scope>
    <source>
        <strain evidence="4">Rmic-2018</strain>
        <tissue evidence="4">Larvae</tissue>
    </source>
</reference>
<dbReference type="EMBL" id="JABSTU010000006">
    <property type="protein sequence ID" value="KAH8027557.1"/>
    <property type="molecule type" value="Genomic_DNA"/>
</dbReference>
<dbReference type="GO" id="GO:0015630">
    <property type="term" value="C:microtubule cytoskeleton"/>
    <property type="evidence" value="ECO:0007669"/>
    <property type="project" value="TreeGrafter"/>
</dbReference>
<dbReference type="PANTHER" id="PTHR23074:SF86">
    <property type="entry name" value="SPASTIN"/>
    <property type="match status" value="1"/>
</dbReference>
<feature type="domain" description="ATPase AAA-type core" evidence="3">
    <location>
        <begin position="27"/>
        <end position="94"/>
    </location>
</feature>
<dbReference type="VEuPathDB" id="VectorBase:LOC119164354"/>
<evidence type="ECO:0000256" key="1">
    <source>
        <dbReference type="ARBA" id="ARBA00022741"/>
    </source>
</evidence>
<dbReference type="GO" id="GO:0016887">
    <property type="term" value="F:ATP hydrolysis activity"/>
    <property type="evidence" value="ECO:0007669"/>
    <property type="project" value="InterPro"/>
</dbReference>
<dbReference type="InterPro" id="IPR050304">
    <property type="entry name" value="MT-severing_AAA_ATPase"/>
</dbReference>
<dbReference type="Gene3D" id="1.10.8.60">
    <property type="match status" value="1"/>
</dbReference>
<name>A0A9J6DZY1_RHIMP</name>
<accession>A0A9J6DZY1</accession>
<dbReference type="GO" id="GO:0000226">
    <property type="term" value="P:microtubule cytoskeleton organization"/>
    <property type="evidence" value="ECO:0007669"/>
    <property type="project" value="UniProtKB-ARBA"/>
</dbReference>
<dbReference type="SUPFAM" id="SSF52540">
    <property type="entry name" value="P-loop containing nucleoside triphosphate hydrolases"/>
    <property type="match status" value="1"/>
</dbReference>
<evidence type="ECO:0000313" key="4">
    <source>
        <dbReference type="EMBL" id="KAH8027557.1"/>
    </source>
</evidence>
<proteinExistence type="predicted"/>
<comment type="caution">
    <text evidence="4">The sequence shown here is derived from an EMBL/GenBank/DDBJ whole genome shotgun (WGS) entry which is preliminary data.</text>
</comment>
<dbReference type="InterPro" id="IPR027417">
    <property type="entry name" value="P-loop_NTPase"/>
</dbReference>
<keyword evidence="2" id="KW-0067">ATP-binding</keyword>
<dbReference type="Gene3D" id="3.40.50.300">
    <property type="entry name" value="P-loop containing nucleotide triphosphate hydrolases"/>
    <property type="match status" value="1"/>
</dbReference>
<reference evidence="4" key="1">
    <citation type="journal article" date="2020" name="Cell">
        <title>Large-Scale Comparative Analyses of Tick Genomes Elucidate Their Genetic Diversity and Vector Capacities.</title>
        <authorList>
            <consortium name="Tick Genome and Microbiome Consortium (TIGMIC)"/>
            <person name="Jia N."/>
            <person name="Wang J."/>
            <person name="Shi W."/>
            <person name="Du L."/>
            <person name="Sun Y."/>
            <person name="Zhan W."/>
            <person name="Jiang J.F."/>
            <person name="Wang Q."/>
            <person name="Zhang B."/>
            <person name="Ji P."/>
            <person name="Bell-Sakyi L."/>
            <person name="Cui X.M."/>
            <person name="Yuan T.T."/>
            <person name="Jiang B.G."/>
            <person name="Yang W.F."/>
            <person name="Lam T.T."/>
            <person name="Chang Q.C."/>
            <person name="Ding S.J."/>
            <person name="Wang X.J."/>
            <person name="Zhu J.G."/>
            <person name="Ruan X.D."/>
            <person name="Zhao L."/>
            <person name="Wei J.T."/>
            <person name="Ye R.Z."/>
            <person name="Que T.C."/>
            <person name="Du C.H."/>
            <person name="Zhou Y.H."/>
            <person name="Cheng J.X."/>
            <person name="Dai P.F."/>
            <person name="Guo W.B."/>
            <person name="Han X.H."/>
            <person name="Huang E.J."/>
            <person name="Li L.F."/>
            <person name="Wei W."/>
            <person name="Gao Y.C."/>
            <person name="Liu J.Z."/>
            <person name="Shao H.Z."/>
            <person name="Wang X."/>
            <person name="Wang C.C."/>
            <person name="Yang T.C."/>
            <person name="Huo Q.B."/>
            <person name="Li W."/>
            <person name="Chen H.Y."/>
            <person name="Chen S.E."/>
            <person name="Zhou L.G."/>
            <person name="Ni X.B."/>
            <person name="Tian J.H."/>
            <person name="Sheng Y."/>
            <person name="Liu T."/>
            <person name="Pan Y.S."/>
            <person name="Xia L.Y."/>
            <person name="Li J."/>
            <person name="Zhao F."/>
            <person name="Cao W.C."/>
        </authorList>
    </citation>
    <scope>NUCLEOTIDE SEQUENCE</scope>
    <source>
        <strain evidence="4">Rmic-2018</strain>
    </source>
</reference>
<dbReference type="GO" id="GO:0005524">
    <property type="term" value="F:ATP binding"/>
    <property type="evidence" value="ECO:0007669"/>
    <property type="project" value="UniProtKB-KW"/>
</dbReference>
<gene>
    <name evidence="4" type="ORF">HPB51_007107</name>
</gene>
<organism evidence="4 5">
    <name type="scientific">Rhipicephalus microplus</name>
    <name type="common">Cattle tick</name>
    <name type="synonym">Boophilus microplus</name>
    <dbReference type="NCBI Taxonomy" id="6941"/>
    <lineage>
        <taxon>Eukaryota</taxon>
        <taxon>Metazoa</taxon>
        <taxon>Ecdysozoa</taxon>
        <taxon>Arthropoda</taxon>
        <taxon>Chelicerata</taxon>
        <taxon>Arachnida</taxon>
        <taxon>Acari</taxon>
        <taxon>Parasitiformes</taxon>
        <taxon>Ixodida</taxon>
        <taxon>Ixodoidea</taxon>
        <taxon>Ixodidae</taxon>
        <taxon>Rhipicephalinae</taxon>
        <taxon>Rhipicephalus</taxon>
        <taxon>Boophilus</taxon>
    </lineage>
</organism>
<keyword evidence="1" id="KW-0547">Nucleotide-binding</keyword>
<evidence type="ECO:0000256" key="2">
    <source>
        <dbReference type="ARBA" id="ARBA00022840"/>
    </source>
</evidence>
<protein>
    <recommendedName>
        <fullName evidence="3">ATPase AAA-type core domain-containing protein</fullName>
    </recommendedName>
</protein>
<dbReference type="Pfam" id="PF00004">
    <property type="entry name" value="AAA"/>
    <property type="match status" value="1"/>
</dbReference>
<evidence type="ECO:0000313" key="5">
    <source>
        <dbReference type="Proteomes" id="UP000821866"/>
    </source>
</evidence>
<dbReference type="Proteomes" id="UP000821866">
    <property type="component" value="Chromosome 4"/>
</dbReference>
<evidence type="ECO:0000259" key="3">
    <source>
        <dbReference type="Pfam" id="PF00004"/>
    </source>
</evidence>
<dbReference type="AlphaFoldDB" id="A0A9J6DZY1"/>